<name>A0A517ZEP7_9PLAN</name>
<feature type="domain" description="PRC-barrel" evidence="2">
    <location>
        <begin position="68"/>
        <end position="131"/>
    </location>
</feature>
<dbReference type="SUPFAM" id="SSF50346">
    <property type="entry name" value="PRC-barrel domain"/>
    <property type="match status" value="1"/>
</dbReference>
<dbReference type="AlphaFoldDB" id="A0A517ZEP7"/>
<dbReference type="Proteomes" id="UP000320496">
    <property type="component" value="Chromosome"/>
</dbReference>
<evidence type="ECO:0000259" key="2">
    <source>
        <dbReference type="Pfam" id="PF05239"/>
    </source>
</evidence>
<feature type="chain" id="PRO_5021711837" evidence="1">
    <location>
        <begin position="27"/>
        <end position="206"/>
    </location>
</feature>
<reference evidence="3 4" key="1">
    <citation type="submission" date="2019-02" db="EMBL/GenBank/DDBJ databases">
        <title>Deep-cultivation of Planctomycetes and their phenomic and genomic characterization uncovers novel biology.</title>
        <authorList>
            <person name="Wiegand S."/>
            <person name="Jogler M."/>
            <person name="Boedeker C."/>
            <person name="Pinto D."/>
            <person name="Vollmers J."/>
            <person name="Rivas-Marin E."/>
            <person name="Kohn T."/>
            <person name="Peeters S.H."/>
            <person name="Heuer A."/>
            <person name="Rast P."/>
            <person name="Oberbeckmann S."/>
            <person name="Bunk B."/>
            <person name="Jeske O."/>
            <person name="Meyerdierks A."/>
            <person name="Storesund J.E."/>
            <person name="Kallscheuer N."/>
            <person name="Luecker S."/>
            <person name="Lage O.M."/>
            <person name="Pohl T."/>
            <person name="Merkel B.J."/>
            <person name="Hornburger P."/>
            <person name="Mueller R.-W."/>
            <person name="Bruemmer F."/>
            <person name="Labrenz M."/>
            <person name="Spormann A.M."/>
            <person name="Op den Camp H."/>
            <person name="Overmann J."/>
            <person name="Amann R."/>
            <person name="Jetten M.S.M."/>
            <person name="Mascher T."/>
            <person name="Medema M.H."/>
            <person name="Devos D.P."/>
            <person name="Kaster A.-K."/>
            <person name="Ovreas L."/>
            <person name="Rohde M."/>
            <person name="Galperin M.Y."/>
            <person name="Jogler C."/>
        </authorList>
    </citation>
    <scope>NUCLEOTIDE SEQUENCE [LARGE SCALE GENOMIC DNA]</scope>
    <source>
        <strain evidence="3 4">Mal4</strain>
    </source>
</reference>
<evidence type="ECO:0000256" key="1">
    <source>
        <dbReference type="SAM" id="SignalP"/>
    </source>
</evidence>
<dbReference type="InterPro" id="IPR011033">
    <property type="entry name" value="PRC_barrel-like_sf"/>
</dbReference>
<proteinExistence type="predicted"/>
<protein>
    <submittedName>
        <fullName evidence="3">PRC-barrel domain protein</fullName>
    </submittedName>
</protein>
<accession>A0A517ZEP7</accession>
<dbReference type="InterPro" id="IPR027275">
    <property type="entry name" value="PRC-brl_dom"/>
</dbReference>
<evidence type="ECO:0000313" key="3">
    <source>
        <dbReference type="EMBL" id="QDU40934.1"/>
    </source>
</evidence>
<keyword evidence="1" id="KW-0732">Signal</keyword>
<keyword evidence="4" id="KW-1185">Reference proteome</keyword>
<organism evidence="3 4">
    <name type="scientific">Maioricimonas rarisocia</name>
    <dbReference type="NCBI Taxonomy" id="2528026"/>
    <lineage>
        <taxon>Bacteria</taxon>
        <taxon>Pseudomonadati</taxon>
        <taxon>Planctomycetota</taxon>
        <taxon>Planctomycetia</taxon>
        <taxon>Planctomycetales</taxon>
        <taxon>Planctomycetaceae</taxon>
        <taxon>Maioricimonas</taxon>
    </lineage>
</organism>
<dbReference type="Gene3D" id="2.30.30.240">
    <property type="entry name" value="PRC-barrel domain"/>
    <property type="match status" value="1"/>
</dbReference>
<gene>
    <name evidence="3" type="ORF">Mal4_52970</name>
</gene>
<feature type="signal peptide" evidence="1">
    <location>
        <begin position="1"/>
        <end position="26"/>
    </location>
</feature>
<sequence precursor="true">MKRFAMIPGAVALGVCAMIVGSIAQAEKDDLPKEDKDRTQQRTTIEARKPSGIQSAGRLDDKLSGANIRASEFIGMNIQNAQGEGLGEVNDIVIDASNGKVRYAAVTYGGFLGLGNKMFAVPFGAFEVRTEEGDSDDYILVLNVTQSQLEGAQGFNEDNWPDFGDRTFTDEVDRRYGVERQRRDRRQGVDVEVDREGVDVDVDDER</sequence>
<dbReference type="Pfam" id="PF05239">
    <property type="entry name" value="PRC"/>
    <property type="match status" value="1"/>
</dbReference>
<dbReference type="PANTHER" id="PTHR36505">
    <property type="entry name" value="BLR1072 PROTEIN"/>
    <property type="match status" value="1"/>
</dbReference>
<dbReference type="KEGG" id="mri:Mal4_52970"/>
<dbReference type="EMBL" id="CP036275">
    <property type="protein sequence ID" value="QDU40934.1"/>
    <property type="molecule type" value="Genomic_DNA"/>
</dbReference>
<dbReference type="PANTHER" id="PTHR36505:SF1">
    <property type="entry name" value="BLR1072 PROTEIN"/>
    <property type="match status" value="1"/>
</dbReference>
<dbReference type="OrthoDB" id="286778at2"/>
<dbReference type="RefSeq" id="WP_145372172.1">
    <property type="nucleotide sequence ID" value="NZ_CP036275.1"/>
</dbReference>
<evidence type="ECO:0000313" key="4">
    <source>
        <dbReference type="Proteomes" id="UP000320496"/>
    </source>
</evidence>